<keyword evidence="6" id="KW-0175">Coiled coil</keyword>
<comment type="subcellular location">
    <subcellularLocation>
        <location evidence="5">Cell membrane</location>
        <topology evidence="5">Multi-pass membrane protein</topology>
    </subcellularLocation>
    <subcellularLocation>
        <location evidence="1">Membrane</location>
        <topology evidence="1">Multi-pass membrane protein</topology>
    </subcellularLocation>
</comment>
<keyword evidence="5" id="KW-0811">Translocation</keyword>
<feature type="transmembrane region" description="Helical" evidence="5">
    <location>
        <begin position="159"/>
        <end position="181"/>
    </location>
</feature>
<keyword evidence="4 5" id="KW-0472">Membrane</keyword>
<keyword evidence="3 5" id="KW-1133">Transmembrane helix</keyword>
<evidence type="ECO:0000256" key="1">
    <source>
        <dbReference type="ARBA" id="ARBA00004141"/>
    </source>
</evidence>
<dbReference type="PANTHER" id="PTHR30371">
    <property type="entry name" value="SEC-INDEPENDENT PROTEIN TRANSLOCASE PROTEIN TATC"/>
    <property type="match status" value="1"/>
</dbReference>
<keyword evidence="5" id="KW-1003">Cell membrane</keyword>
<gene>
    <name evidence="5 7" type="primary">tatC</name>
    <name evidence="7" type="ORF">EKG35_07310</name>
</gene>
<dbReference type="GO" id="GO:0065002">
    <property type="term" value="P:intracellular protein transmembrane transport"/>
    <property type="evidence" value="ECO:0007669"/>
    <property type="project" value="TreeGrafter"/>
</dbReference>
<evidence type="ECO:0000256" key="6">
    <source>
        <dbReference type="SAM" id="Coils"/>
    </source>
</evidence>
<dbReference type="InterPro" id="IPR019820">
    <property type="entry name" value="Sec-indep_translocase_CS"/>
</dbReference>
<dbReference type="GO" id="GO:0043953">
    <property type="term" value="P:protein transport by the Tat complex"/>
    <property type="evidence" value="ECO:0007669"/>
    <property type="project" value="UniProtKB-UniRule"/>
</dbReference>
<feature type="coiled-coil region" evidence="6">
    <location>
        <begin position="241"/>
        <end position="275"/>
    </location>
</feature>
<dbReference type="NCBIfam" id="TIGR00945">
    <property type="entry name" value="tatC"/>
    <property type="match status" value="1"/>
</dbReference>
<dbReference type="PRINTS" id="PR01840">
    <property type="entry name" value="TATCFAMILY"/>
</dbReference>
<dbReference type="HAMAP" id="MF_00902">
    <property type="entry name" value="TatC"/>
    <property type="match status" value="1"/>
</dbReference>
<dbReference type="PROSITE" id="PS01218">
    <property type="entry name" value="TATC"/>
    <property type="match status" value="1"/>
</dbReference>
<proteinExistence type="inferred from homology"/>
<accession>A0A3S0I2F6</accession>
<feature type="transmembrane region" description="Helical" evidence="5">
    <location>
        <begin position="65"/>
        <end position="86"/>
    </location>
</feature>
<dbReference type="AlphaFoldDB" id="A0A3S0I2F6"/>
<sequence length="276" mass="31934">MNPKELTVIEHIEELRKRLFICAIFFVLALVGSFYVAEPIIKFIQHTGEKEQHLTLNAFNVGDPLTVYLEVTFIVALIVTSPIILYQLWAFITPGLHETERKATLKYIPYAFLLFIGGLAFGYFILFPNIMNFMMNLSNELEIQQTIGINEYFSFLFKLVVPFGLIFQLPVVTLFLARLGILNPKLMVKFRKYSYFVLFVLAVLLAPPDLISNLLIAIPLFILYEISIVIARIGYKKYEIAEAIRQQEEKEEAQNQQVEALLAEQRRQIEEMTKQQ</sequence>
<evidence type="ECO:0000313" key="7">
    <source>
        <dbReference type="EMBL" id="RTQ93918.1"/>
    </source>
</evidence>
<evidence type="ECO:0000256" key="3">
    <source>
        <dbReference type="ARBA" id="ARBA00022989"/>
    </source>
</evidence>
<feature type="transmembrane region" description="Helical" evidence="5">
    <location>
        <begin position="107"/>
        <end position="127"/>
    </location>
</feature>
<dbReference type="GO" id="GO:0009977">
    <property type="term" value="F:proton motive force dependent protein transmembrane transporter activity"/>
    <property type="evidence" value="ECO:0007669"/>
    <property type="project" value="TreeGrafter"/>
</dbReference>
<dbReference type="OrthoDB" id="9777044at2"/>
<dbReference type="RefSeq" id="WP_126293789.1">
    <property type="nucleotide sequence ID" value="NZ_CP185866.1"/>
</dbReference>
<comment type="subunit">
    <text evidence="5">Forms a complex with TatA.</text>
</comment>
<name>A0A3S0I2F6_9BACI</name>
<feature type="transmembrane region" description="Helical" evidence="5">
    <location>
        <begin position="193"/>
        <end position="210"/>
    </location>
</feature>
<keyword evidence="5" id="KW-0653">Protein transport</keyword>
<dbReference type="EMBL" id="RXNR01000015">
    <property type="protein sequence ID" value="RTQ93918.1"/>
    <property type="molecule type" value="Genomic_DNA"/>
</dbReference>
<organism evidence="7 8">
    <name type="scientific">Lysinibacillus telephonicus</name>
    <dbReference type="NCBI Taxonomy" id="1714840"/>
    <lineage>
        <taxon>Bacteria</taxon>
        <taxon>Bacillati</taxon>
        <taxon>Bacillota</taxon>
        <taxon>Bacilli</taxon>
        <taxon>Bacillales</taxon>
        <taxon>Bacillaceae</taxon>
        <taxon>Lysinibacillus</taxon>
    </lineage>
</organism>
<keyword evidence="5" id="KW-0813">Transport</keyword>
<keyword evidence="2 5" id="KW-0812">Transmembrane</keyword>
<evidence type="ECO:0000256" key="2">
    <source>
        <dbReference type="ARBA" id="ARBA00022692"/>
    </source>
</evidence>
<comment type="caution">
    <text evidence="7">The sequence shown here is derived from an EMBL/GenBank/DDBJ whole genome shotgun (WGS) entry which is preliminary data.</text>
</comment>
<feature type="transmembrane region" description="Helical" evidence="5">
    <location>
        <begin position="20"/>
        <end position="45"/>
    </location>
</feature>
<reference evidence="7 8" key="1">
    <citation type="submission" date="2018-12" db="EMBL/GenBank/DDBJ databases">
        <authorList>
            <person name="Yu L."/>
        </authorList>
    </citation>
    <scope>NUCLEOTIDE SEQUENCE [LARGE SCALE GENOMIC DNA]</scope>
    <source>
        <strain evidence="7 8">S5H2222</strain>
    </source>
</reference>
<dbReference type="PANTHER" id="PTHR30371:SF0">
    <property type="entry name" value="SEC-INDEPENDENT PROTEIN TRANSLOCASE PROTEIN TATC, CHLOROPLASTIC-RELATED"/>
    <property type="match status" value="1"/>
</dbReference>
<dbReference type="GO" id="GO:0033281">
    <property type="term" value="C:TAT protein transport complex"/>
    <property type="evidence" value="ECO:0007669"/>
    <property type="project" value="UniProtKB-UniRule"/>
</dbReference>
<evidence type="ECO:0000256" key="5">
    <source>
        <dbReference type="HAMAP-Rule" id="MF_00902"/>
    </source>
</evidence>
<protein>
    <recommendedName>
        <fullName evidence="5">Sec-independent protein translocase protein TatC</fullName>
    </recommendedName>
</protein>
<comment type="similarity">
    <text evidence="5">Belongs to the TatC family.</text>
</comment>
<dbReference type="InterPro" id="IPR002033">
    <property type="entry name" value="TatC"/>
</dbReference>
<dbReference type="Proteomes" id="UP000276349">
    <property type="component" value="Unassembled WGS sequence"/>
</dbReference>
<evidence type="ECO:0000256" key="4">
    <source>
        <dbReference type="ARBA" id="ARBA00023136"/>
    </source>
</evidence>
<evidence type="ECO:0000313" key="8">
    <source>
        <dbReference type="Proteomes" id="UP000276349"/>
    </source>
</evidence>
<dbReference type="Pfam" id="PF00902">
    <property type="entry name" value="TatC"/>
    <property type="match status" value="1"/>
</dbReference>
<feature type="transmembrane region" description="Helical" evidence="5">
    <location>
        <begin position="216"/>
        <end position="235"/>
    </location>
</feature>
<comment type="function">
    <text evidence="5">Part of the twin-arginine translocation (Tat) system that transports large folded proteins containing a characteristic twin-arginine motif in their signal peptide across membranes.</text>
</comment>
<keyword evidence="8" id="KW-1185">Reference proteome</keyword>